<dbReference type="STRING" id="7395.A0A1A9URK3"/>
<keyword evidence="6" id="KW-0282">Flagellum</keyword>
<keyword evidence="9" id="KW-0206">Cytoskeleton</keyword>
<evidence type="ECO:0000256" key="12">
    <source>
        <dbReference type="ARBA" id="ARBA00030843"/>
    </source>
</evidence>
<comment type="subcellular location">
    <subcellularLocation>
        <location evidence="2">Cytoplasm</location>
        <location evidence="2">Cytoskeleton</location>
        <location evidence="2">Flagellum axoneme</location>
    </subcellularLocation>
</comment>
<keyword evidence="17" id="KW-1185">Reference proteome</keyword>
<dbReference type="Pfam" id="PF13516">
    <property type="entry name" value="LRR_6"/>
    <property type="match status" value="1"/>
</dbReference>
<evidence type="ECO:0000256" key="2">
    <source>
        <dbReference type="ARBA" id="ARBA00004611"/>
    </source>
</evidence>
<reference evidence="16" key="2">
    <citation type="submission" date="2020-05" db="UniProtKB">
        <authorList>
            <consortium name="EnsemblMetazoa"/>
        </authorList>
    </citation>
    <scope>IDENTIFICATION</scope>
    <source>
        <strain evidence="16">TTRI</strain>
    </source>
</reference>
<dbReference type="VEuPathDB" id="VectorBase:GAUT013073"/>
<keyword evidence="10" id="KW-0966">Cell projection</keyword>
<keyword evidence="3" id="KW-0963">Cytoplasm</keyword>
<proteinExistence type="inferred from homology"/>
<protein>
    <recommendedName>
        <fullName evidence="11">Dynein axonemal assembly factor 1 homolog</fullName>
    </recommendedName>
    <alternativeName>
        <fullName evidence="13">Defective transmitter-recycling protein</fullName>
    </alternativeName>
    <alternativeName>
        <fullName evidence="15">Dynein regulatory complex subunit 3</fullName>
    </alternativeName>
    <alternativeName>
        <fullName evidence="12">Leucine-rich repeat-containing protein 50 homolog</fullName>
    </alternativeName>
</protein>
<dbReference type="EnsemblMetazoa" id="GAUT023483-RA">
    <property type="protein sequence ID" value="GAUT023483-PA"/>
    <property type="gene ID" value="GAUT023483"/>
</dbReference>
<dbReference type="PANTHER" id="PTHR45973:SF12">
    <property type="entry name" value="DYNEIN REGULATORY COMPLEX SUBUNIT 3"/>
    <property type="match status" value="1"/>
</dbReference>
<dbReference type="GO" id="GO:0005929">
    <property type="term" value="C:cilium"/>
    <property type="evidence" value="ECO:0007669"/>
    <property type="project" value="TreeGrafter"/>
</dbReference>
<evidence type="ECO:0000256" key="15">
    <source>
        <dbReference type="ARBA" id="ARBA00040950"/>
    </source>
</evidence>
<dbReference type="Proteomes" id="UP000078200">
    <property type="component" value="Unassembled WGS sequence"/>
</dbReference>
<evidence type="ECO:0000256" key="11">
    <source>
        <dbReference type="ARBA" id="ARBA00024433"/>
    </source>
</evidence>
<evidence type="ECO:0000256" key="13">
    <source>
        <dbReference type="ARBA" id="ARBA00031862"/>
    </source>
</evidence>
<evidence type="ECO:0000256" key="9">
    <source>
        <dbReference type="ARBA" id="ARBA00023212"/>
    </source>
</evidence>
<name>A0A1A9URK3_GLOAU</name>
<evidence type="ECO:0000256" key="8">
    <source>
        <dbReference type="ARBA" id="ARBA00023069"/>
    </source>
</evidence>
<sequence length="225" mass="26369">MITDKDDEHNAQNVKSLDEVIYPEIEPGIISKQMIEKAYLEDFYKGEAARLHQIEPIVYDRITSIRMDFKNILRIDHLWILPNLTKLVLSCNKIEIIENIEMLTNLKELDLSFNYIEKIQNLEKLVHLEVLSLFNNLITEIENLESQEKLIILSIGNNQIHSPDGIERFRFLPHLKVLNLEGNPLSERLDFNLSEYVAAVLPNVQYYEYISIKEEDRLKAKETFA</sequence>
<dbReference type="PROSITE" id="PS51450">
    <property type="entry name" value="LRR"/>
    <property type="match status" value="3"/>
</dbReference>
<comment type="similarity">
    <text evidence="14">Belongs to the DRC3 family.</text>
</comment>
<evidence type="ECO:0000256" key="4">
    <source>
        <dbReference type="ARBA" id="ARBA00022614"/>
    </source>
</evidence>
<keyword evidence="8" id="KW-0969">Cilium</keyword>
<dbReference type="EnsemblMetazoa" id="GAUT013073-RA">
    <property type="protein sequence ID" value="GAUT013073-PA"/>
    <property type="gene ID" value="GAUT013073"/>
</dbReference>
<dbReference type="InterPro" id="IPR050576">
    <property type="entry name" value="Cilia_flagella_integrity"/>
</dbReference>
<dbReference type="Gene3D" id="3.80.10.10">
    <property type="entry name" value="Ribonuclease Inhibitor"/>
    <property type="match status" value="1"/>
</dbReference>
<accession>A0A1A9URK3</accession>
<evidence type="ECO:0000256" key="14">
    <source>
        <dbReference type="ARBA" id="ARBA00038378"/>
    </source>
</evidence>
<comment type="function">
    <text evidence="1">Cilium-specific protein required for cilia structures.</text>
</comment>
<evidence type="ECO:0000313" key="16">
    <source>
        <dbReference type="EnsemblMetazoa" id="GAUT023483-PA"/>
    </source>
</evidence>
<reference evidence="17" key="1">
    <citation type="submission" date="2014-05" db="EMBL/GenBank/DDBJ databases">
        <authorList>
            <person name="Aksoy S."/>
            <person name="Warren W."/>
            <person name="Wilson R.K."/>
        </authorList>
    </citation>
    <scope>NUCLEOTIDE SEQUENCE [LARGE SCALE GENOMIC DNA]</scope>
    <source>
        <strain evidence="17">TTRI</strain>
    </source>
</reference>
<dbReference type="SUPFAM" id="SSF52075">
    <property type="entry name" value="Outer arm dynein light chain 1"/>
    <property type="match status" value="1"/>
</dbReference>
<dbReference type="InterPro" id="IPR001611">
    <property type="entry name" value="Leu-rich_rpt"/>
</dbReference>
<keyword evidence="4" id="KW-0433">Leucine-rich repeat</keyword>
<evidence type="ECO:0000256" key="7">
    <source>
        <dbReference type="ARBA" id="ARBA00023054"/>
    </source>
</evidence>
<dbReference type="VEuPathDB" id="VectorBase:GAUT023483"/>
<dbReference type="AlphaFoldDB" id="A0A1A9URK3"/>
<dbReference type="SMART" id="SM00365">
    <property type="entry name" value="LRR_SD22"/>
    <property type="match status" value="4"/>
</dbReference>
<dbReference type="PANTHER" id="PTHR45973">
    <property type="entry name" value="PROTEIN PHOSPHATASE 1 REGULATORY SUBUNIT SDS22-RELATED"/>
    <property type="match status" value="1"/>
</dbReference>
<keyword evidence="7" id="KW-0175">Coiled coil</keyword>
<organism evidence="16 17">
    <name type="scientific">Glossina austeni</name>
    <name type="common">Savannah tsetse fly</name>
    <dbReference type="NCBI Taxonomy" id="7395"/>
    <lineage>
        <taxon>Eukaryota</taxon>
        <taxon>Metazoa</taxon>
        <taxon>Ecdysozoa</taxon>
        <taxon>Arthropoda</taxon>
        <taxon>Hexapoda</taxon>
        <taxon>Insecta</taxon>
        <taxon>Pterygota</taxon>
        <taxon>Neoptera</taxon>
        <taxon>Endopterygota</taxon>
        <taxon>Diptera</taxon>
        <taxon>Brachycera</taxon>
        <taxon>Muscomorpha</taxon>
        <taxon>Hippoboscoidea</taxon>
        <taxon>Glossinidae</taxon>
        <taxon>Glossina</taxon>
    </lineage>
</organism>
<evidence type="ECO:0000256" key="5">
    <source>
        <dbReference type="ARBA" id="ARBA00022737"/>
    </source>
</evidence>
<dbReference type="Pfam" id="PF12799">
    <property type="entry name" value="LRR_4"/>
    <property type="match status" value="1"/>
</dbReference>
<keyword evidence="5" id="KW-0677">Repeat</keyword>
<evidence type="ECO:0000256" key="3">
    <source>
        <dbReference type="ARBA" id="ARBA00022490"/>
    </source>
</evidence>
<dbReference type="InterPro" id="IPR032675">
    <property type="entry name" value="LRR_dom_sf"/>
</dbReference>
<dbReference type="SMART" id="SM00369">
    <property type="entry name" value="LRR_TYP"/>
    <property type="match status" value="4"/>
</dbReference>
<evidence type="ECO:0000256" key="10">
    <source>
        <dbReference type="ARBA" id="ARBA00023273"/>
    </source>
</evidence>
<evidence type="ECO:0000313" key="17">
    <source>
        <dbReference type="Proteomes" id="UP000078200"/>
    </source>
</evidence>
<evidence type="ECO:0000256" key="6">
    <source>
        <dbReference type="ARBA" id="ARBA00022846"/>
    </source>
</evidence>
<dbReference type="InterPro" id="IPR025875">
    <property type="entry name" value="Leu-rich_rpt_4"/>
</dbReference>
<evidence type="ECO:0000256" key="1">
    <source>
        <dbReference type="ARBA" id="ARBA00003843"/>
    </source>
</evidence>
<dbReference type="InterPro" id="IPR003591">
    <property type="entry name" value="Leu-rich_rpt_typical-subtyp"/>
</dbReference>